<keyword evidence="3" id="KW-1185">Reference proteome</keyword>
<dbReference type="EMBL" id="AOHT01000048">
    <property type="protein sequence ID" value="ELY24693.1"/>
    <property type="molecule type" value="Genomic_DNA"/>
</dbReference>
<proteinExistence type="predicted"/>
<evidence type="ECO:0000313" key="2">
    <source>
        <dbReference type="EMBL" id="ELY24693.1"/>
    </source>
</evidence>
<reference evidence="1 3" key="1">
    <citation type="journal article" date="2009" name="Stand. Genomic Sci.">
        <title>Complete genome sequence of Halogeometricum borinquense type strain (PR3).</title>
        <authorList>
            <person name="Malfatti S."/>
            <person name="Tindall B.J."/>
            <person name="Schneider S."/>
            <person name="Fahnrich R."/>
            <person name="Lapidus A."/>
            <person name="Labuttii K."/>
            <person name="Copeland A."/>
            <person name="Glavina Del Rio T."/>
            <person name="Nolan M."/>
            <person name="Chen F."/>
            <person name="Lucas S."/>
            <person name="Tice H."/>
            <person name="Cheng J.F."/>
            <person name="Bruce D."/>
            <person name="Goodwin L."/>
            <person name="Pitluck S."/>
            <person name="Anderson I."/>
            <person name="Pati A."/>
            <person name="Ivanova N."/>
            <person name="Mavromatis K."/>
            <person name="Chen A."/>
            <person name="Palaniappan K."/>
            <person name="D'haeseleer P."/>
            <person name="Goker M."/>
            <person name="Bristow J."/>
            <person name="Eisen J.A."/>
            <person name="Markowitz V."/>
            <person name="Hugenholtz P."/>
            <person name="Kyrpides N.C."/>
            <person name="Klenk H.P."/>
            <person name="Chain P."/>
        </authorList>
    </citation>
    <scope>NUCLEOTIDE SEQUENCE [LARGE SCALE GENOMIC DNA]</scope>
    <source>
        <strain evidence="3">ATCC 700274 / DSM 11551 / JCM 10706 / KCTC 4070 / PR3</strain>
        <strain evidence="1">PR 3</strain>
    </source>
</reference>
<dbReference type="Proteomes" id="UP000006663">
    <property type="component" value="Chromosome"/>
</dbReference>
<name>E4NTV9_HALBP</name>
<sequence length="40" mass="4536">MSVDEAVVRLSAQRYWLSATVAPAGNRLLYVRLFATRTPR</sequence>
<reference evidence="2 4" key="2">
    <citation type="journal article" date="2014" name="PLoS Genet.">
        <title>Phylogenetically driven sequencing of extremely halophilic archaea reveals strategies for static and dynamic osmo-response.</title>
        <authorList>
            <person name="Becker E.A."/>
            <person name="Seitzer P.M."/>
            <person name="Tritt A."/>
            <person name="Larsen D."/>
            <person name="Krusor M."/>
            <person name="Yao A.I."/>
            <person name="Wu D."/>
            <person name="Madern D."/>
            <person name="Eisen J.A."/>
            <person name="Darling A.E."/>
            <person name="Facciotti M.T."/>
        </authorList>
    </citation>
    <scope>NUCLEOTIDE SEQUENCE [LARGE SCALE GENOMIC DNA]</scope>
    <source>
        <strain evidence="2 4">DSM 11551</strain>
    </source>
</reference>
<dbReference type="STRING" id="469382.Hbor_27180"/>
<accession>E4NTV9</accession>
<dbReference type="eggNOG" id="arCOG02134">
    <property type="taxonomic scope" value="Archaea"/>
</dbReference>
<evidence type="ECO:0008006" key="5">
    <source>
        <dbReference type="Google" id="ProtNLM"/>
    </source>
</evidence>
<evidence type="ECO:0000313" key="1">
    <source>
        <dbReference type="EMBL" id="ADQ68264.1"/>
    </source>
</evidence>
<dbReference type="KEGG" id="hbo:Hbor_27180"/>
<gene>
    <name evidence="1" type="ordered locus">Hbor_27180</name>
    <name evidence="2" type="ORF">C499_14875</name>
</gene>
<evidence type="ECO:0000313" key="4">
    <source>
        <dbReference type="Proteomes" id="UP000011585"/>
    </source>
</evidence>
<dbReference type="AlphaFoldDB" id="E4NTV9"/>
<dbReference type="EMBL" id="CP001690">
    <property type="protein sequence ID" value="ADQ68264.1"/>
    <property type="molecule type" value="Genomic_DNA"/>
</dbReference>
<dbReference type="Proteomes" id="UP000011585">
    <property type="component" value="Unassembled WGS sequence"/>
</dbReference>
<organism evidence="1 3">
    <name type="scientific">Halogeometricum borinquense (strain ATCC 700274 / DSM 11551 / JCM 10706 / KCTC 4070 / PR3)</name>
    <dbReference type="NCBI Taxonomy" id="469382"/>
    <lineage>
        <taxon>Archaea</taxon>
        <taxon>Methanobacteriati</taxon>
        <taxon>Methanobacteriota</taxon>
        <taxon>Stenosarchaea group</taxon>
        <taxon>Halobacteria</taxon>
        <taxon>Halobacteriales</taxon>
        <taxon>Haloferacaceae</taxon>
        <taxon>Halogeometricum</taxon>
    </lineage>
</organism>
<protein>
    <recommendedName>
        <fullName evidence="5">Transposase</fullName>
    </recommendedName>
</protein>
<evidence type="ECO:0000313" key="3">
    <source>
        <dbReference type="Proteomes" id="UP000006663"/>
    </source>
</evidence>
<dbReference type="HOGENOM" id="CLU_3282734_0_0_2"/>